<dbReference type="GO" id="GO:0004222">
    <property type="term" value="F:metalloendopeptidase activity"/>
    <property type="evidence" value="ECO:0007669"/>
    <property type="project" value="InterPro"/>
</dbReference>
<dbReference type="Gene3D" id="2.30.42.10">
    <property type="match status" value="1"/>
</dbReference>
<keyword evidence="7" id="KW-0862">Zinc</keyword>
<evidence type="ECO:0000256" key="4">
    <source>
        <dbReference type="ARBA" id="ARBA00022670"/>
    </source>
</evidence>
<comment type="cofactor">
    <cofactor evidence="1">
        <name>Zn(2+)</name>
        <dbReference type="ChEBI" id="CHEBI:29105"/>
    </cofactor>
</comment>
<sequence length="369" mass="40149">MIGSIIIFFIVLSILILVHELGHFIMARRAHVWVEEFGFGLPPRIWGKKIGETIYSLNLLPFGGFVRLHGENEEESIKKVTRAFLNKDKKTRVGIIVAGVIMNFLLAIGCFAIVYSFMGIPKETNNVKVVDVAPASPAQAGGVVVGDFVRKVGKETVSSVEEFVKLIEEKKGKKVSLELERIDGGKETRNVTLTPRENPPQGEGPLGVTISTTEIYYPPTLLRPFYGIYYGFKEALFWGKTVILGFAQIFKDLFAGQAPKDLAGPVGIFAVTSQAASVGTLALINFIGILSVNLAILNILPFPALDGGRLLFIGIEAVIGRKVLPKIESTIHTIGMIILLILIAAITVHDIQRLIAAGSISGFINNVLK</sequence>
<comment type="caution">
    <text evidence="14">The sequence shown here is derived from an EMBL/GenBank/DDBJ whole genome shotgun (WGS) entry which is preliminary data.</text>
</comment>
<keyword evidence="8 11" id="KW-1133">Transmembrane helix</keyword>
<dbReference type="PANTHER" id="PTHR42837">
    <property type="entry name" value="REGULATOR OF SIGMA-E PROTEASE RSEP"/>
    <property type="match status" value="1"/>
</dbReference>
<evidence type="ECO:0000256" key="1">
    <source>
        <dbReference type="ARBA" id="ARBA00001947"/>
    </source>
</evidence>
<comment type="subcellular location">
    <subcellularLocation>
        <location evidence="2">Membrane</location>
        <topology evidence="2">Multi-pass membrane protein</topology>
    </subcellularLocation>
</comment>
<evidence type="ECO:0000256" key="7">
    <source>
        <dbReference type="ARBA" id="ARBA00022833"/>
    </source>
</evidence>
<feature type="transmembrane region" description="Helical" evidence="11">
    <location>
        <begin position="93"/>
        <end position="118"/>
    </location>
</feature>
<protein>
    <submittedName>
        <fullName evidence="14">Membrane-associated zinc metalloprotease</fullName>
    </submittedName>
</protein>
<dbReference type="PANTHER" id="PTHR42837:SF2">
    <property type="entry name" value="MEMBRANE METALLOPROTEASE ARASP2, CHLOROPLASTIC-RELATED"/>
    <property type="match status" value="1"/>
</dbReference>
<keyword evidence="4 14" id="KW-0645">Protease</keyword>
<dbReference type="Proteomes" id="UP000034687">
    <property type="component" value="Unassembled WGS sequence"/>
</dbReference>
<dbReference type="SUPFAM" id="SSF50156">
    <property type="entry name" value="PDZ domain-like"/>
    <property type="match status" value="1"/>
</dbReference>
<dbReference type="GO" id="GO:0016020">
    <property type="term" value="C:membrane"/>
    <property type="evidence" value="ECO:0007669"/>
    <property type="project" value="UniProtKB-SubCell"/>
</dbReference>
<comment type="similarity">
    <text evidence="3">Belongs to the peptidase M50B family.</text>
</comment>
<evidence type="ECO:0000256" key="2">
    <source>
        <dbReference type="ARBA" id="ARBA00004141"/>
    </source>
</evidence>
<name>A0A0G0QH33_9BACT</name>
<feature type="domain" description="Peptidase M50" evidence="12">
    <location>
        <begin position="8"/>
        <end position="342"/>
    </location>
</feature>
<dbReference type="AlphaFoldDB" id="A0A0G0QH33"/>
<evidence type="ECO:0000313" key="15">
    <source>
        <dbReference type="Proteomes" id="UP000034687"/>
    </source>
</evidence>
<evidence type="ECO:0000256" key="5">
    <source>
        <dbReference type="ARBA" id="ARBA00022692"/>
    </source>
</evidence>
<evidence type="ECO:0000259" key="13">
    <source>
        <dbReference type="Pfam" id="PF17820"/>
    </source>
</evidence>
<feature type="transmembrane region" description="Helical" evidence="11">
    <location>
        <begin position="278"/>
        <end position="300"/>
    </location>
</feature>
<feature type="transmembrane region" description="Helical" evidence="11">
    <location>
        <begin position="6"/>
        <end position="26"/>
    </location>
</feature>
<evidence type="ECO:0000256" key="10">
    <source>
        <dbReference type="ARBA" id="ARBA00023136"/>
    </source>
</evidence>
<dbReference type="Pfam" id="PF02163">
    <property type="entry name" value="Peptidase_M50"/>
    <property type="match status" value="1"/>
</dbReference>
<keyword evidence="5 11" id="KW-0812">Transmembrane</keyword>
<dbReference type="CDD" id="cd06163">
    <property type="entry name" value="S2P-M50_PDZ_RseP-like"/>
    <property type="match status" value="1"/>
</dbReference>
<evidence type="ECO:0000259" key="12">
    <source>
        <dbReference type="Pfam" id="PF02163"/>
    </source>
</evidence>
<dbReference type="InterPro" id="IPR008915">
    <property type="entry name" value="Peptidase_M50"/>
</dbReference>
<proteinExistence type="inferred from homology"/>
<keyword evidence="10 11" id="KW-0472">Membrane</keyword>
<feature type="transmembrane region" description="Helical" evidence="11">
    <location>
        <begin position="330"/>
        <end position="348"/>
    </location>
</feature>
<organism evidence="14 15">
    <name type="scientific">Candidatus Woesebacteria bacterium GW2011_GWB1_40_101</name>
    <dbReference type="NCBI Taxonomy" id="1618575"/>
    <lineage>
        <taxon>Bacteria</taxon>
        <taxon>Candidatus Woeseibacteriota</taxon>
    </lineage>
</organism>
<dbReference type="GO" id="GO:0006508">
    <property type="term" value="P:proteolysis"/>
    <property type="evidence" value="ECO:0007669"/>
    <property type="project" value="UniProtKB-KW"/>
</dbReference>
<keyword evidence="6" id="KW-0378">Hydrolase</keyword>
<dbReference type="Pfam" id="PF17820">
    <property type="entry name" value="PDZ_6"/>
    <property type="match status" value="1"/>
</dbReference>
<feature type="domain" description="PDZ" evidence="13">
    <location>
        <begin position="129"/>
        <end position="181"/>
    </location>
</feature>
<reference evidence="14 15" key="1">
    <citation type="journal article" date="2015" name="Nature">
        <title>rRNA introns, odd ribosomes, and small enigmatic genomes across a large radiation of phyla.</title>
        <authorList>
            <person name="Brown C.T."/>
            <person name="Hug L.A."/>
            <person name="Thomas B.C."/>
            <person name="Sharon I."/>
            <person name="Castelle C.J."/>
            <person name="Singh A."/>
            <person name="Wilkins M.J."/>
            <person name="Williams K.H."/>
            <person name="Banfield J.F."/>
        </authorList>
    </citation>
    <scope>NUCLEOTIDE SEQUENCE [LARGE SCALE GENOMIC DNA]</scope>
</reference>
<dbReference type="InterPro" id="IPR041489">
    <property type="entry name" value="PDZ_6"/>
</dbReference>
<gene>
    <name evidence="14" type="ORF">UT72_C0004G0009</name>
</gene>
<evidence type="ECO:0000313" key="14">
    <source>
        <dbReference type="EMBL" id="KKR39659.1"/>
    </source>
</evidence>
<dbReference type="InterPro" id="IPR036034">
    <property type="entry name" value="PDZ_sf"/>
</dbReference>
<accession>A0A0G0QH33</accession>
<dbReference type="EMBL" id="LBXW01000004">
    <property type="protein sequence ID" value="KKR39659.1"/>
    <property type="molecule type" value="Genomic_DNA"/>
</dbReference>
<dbReference type="InterPro" id="IPR004387">
    <property type="entry name" value="Pept_M50_Zn"/>
</dbReference>
<evidence type="ECO:0000256" key="11">
    <source>
        <dbReference type="SAM" id="Phobius"/>
    </source>
</evidence>
<keyword evidence="9 14" id="KW-0482">Metalloprotease</keyword>
<evidence type="ECO:0000256" key="8">
    <source>
        <dbReference type="ARBA" id="ARBA00022989"/>
    </source>
</evidence>
<evidence type="ECO:0000256" key="6">
    <source>
        <dbReference type="ARBA" id="ARBA00022801"/>
    </source>
</evidence>
<evidence type="ECO:0000256" key="3">
    <source>
        <dbReference type="ARBA" id="ARBA00007931"/>
    </source>
</evidence>
<evidence type="ECO:0000256" key="9">
    <source>
        <dbReference type="ARBA" id="ARBA00023049"/>
    </source>
</evidence>